<dbReference type="OrthoDB" id="160196at2"/>
<dbReference type="InterPro" id="IPR002934">
    <property type="entry name" value="Polymerase_NTP_transf_dom"/>
</dbReference>
<dbReference type="AlphaFoldDB" id="A0A540V8D2"/>
<organism evidence="2 3">
    <name type="scientific">Litorilinea aerophila</name>
    <dbReference type="NCBI Taxonomy" id="1204385"/>
    <lineage>
        <taxon>Bacteria</taxon>
        <taxon>Bacillati</taxon>
        <taxon>Chloroflexota</taxon>
        <taxon>Caldilineae</taxon>
        <taxon>Caldilineales</taxon>
        <taxon>Caldilineaceae</taxon>
        <taxon>Litorilinea</taxon>
    </lineage>
</organism>
<dbReference type="InParanoid" id="A0A540V8D2"/>
<dbReference type="PANTHER" id="PTHR33933">
    <property type="entry name" value="NUCLEOTIDYLTRANSFERASE"/>
    <property type="match status" value="1"/>
</dbReference>
<gene>
    <name evidence="2" type="ORF">FKZ61_23285</name>
</gene>
<dbReference type="EMBL" id="VIGC01000060">
    <property type="protein sequence ID" value="TQE93001.1"/>
    <property type="molecule type" value="Genomic_DNA"/>
</dbReference>
<keyword evidence="2" id="KW-0808">Transferase</keyword>
<evidence type="ECO:0000259" key="1">
    <source>
        <dbReference type="Pfam" id="PF01909"/>
    </source>
</evidence>
<dbReference type="InterPro" id="IPR043519">
    <property type="entry name" value="NT_sf"/>
</dbReference>
<name>A0A540V8D2_9CHLR</name>
<sequence length="134" mass="15414">MNLRPGKQWMLRQKSSDSVKLISLNQNEVLAALVEIAERIRKDHPDVSSIRVFGSIARGDHVGTSDVDVLIILNRDIHTLTDRLAQIRRFYPYFDLPIGVDLLVYTQDEIDRRLDAGDAFITRIWRESRLLSPS</sequence>
<comment type="caution">
    <text evidence="2">The sequence shown here is derived from an EMBL/GenBank/DDBJ whole genome shotgun (WGS) entry which is preliminary data.</text>
</comment>
<proteinExistence type="predicted"/>
<dbReference type="Pfam" id="PF01909">
    <property type="entry name" value="NTP_transf_2"/>
    <property type="match status" value="1"/>
</dbReference>
<dbReference type="Proteomes" id="UP000317371">
    <property type="component" value="Unassembled WGS sequence"/>
</dbReference>
<dbReference type="SUPFAM" id="SSF81301">
    <property type="entry name" value="Nucleotidyltransferase"/>
    <property type="match status" value="1"/>
</dbReference>
<keyword evidence="3" id="KW-1185">Reference proteome</keyword>
<reference evidence="2 3" key="1">
    <citation type="submission" date="2019-06" db="EMBL/GenBank/DDBJ databases">
        <title>Genome sequence of Litorilinea aerophila BAA-2444.</title>
        <authorList>
            <person name="Maclea K.S."/>
            <person name="Maurais E.G."/>
            <person name="Iannazzi L.C."/>
        </authorList>
    </citation>
    <scope>NUCLEOTIDE SEQUENCE [LARGE SCALE GENOMIC DNA]</scope>
    <source>
        <strain evidence="2 3">ATCC BAA-2444</strain>
    </source>
</reference>
<dbReference type="Gene3D" id="3.30.460.10">
    <property type="entry name" value="Beta Polymerase, domain 2"/>
    <property type="match status" value="1"/>
</dbReference>
<dbReference type="CDD" id="cd05403">
    <property type="entry name" value="NT_KNTase_like"/>
    <property type="match status" value="1"/>
</dbReference>
<evidence type="ECO:0000313" key="3">
    <source>
        <dbReference type="Proteomes" id="UP000317371"/>
    </source>
</evidence>
<dbReference type="PANTHER" id="PTHR33933:SF1">
    <property type="entry name" value="PROTEIN ADENYLYLTRANSFERASE MNTA-RELATED"/>
    <property type="match status" value="1"/>
</dbReference>
<accession>A0A540V8D2</accession>
<dbReference type="InterPro" id="IPR052548">
    <property type="entry name" value="Type_VII_TA_antitoxin"/>
</dbReference>
<protein>
    <submittedName>
        <fullName evidence="2">Nucleotidyltransferase domain-containing protein</fullName>
    </submittedName>
</protein>
<dbReference type="GO" id="GO:0016779">
    <property type="term" value="F:nucleotidyltransferase activity"/>
    <property type="evidence" value="ECO:0007669"/>
    <property type="project" value="InterPro"/>
</dbReference>
<feature type="domain" description="Polymerase nucleotidyl transferase" evidence="1">
    <location>
        <begin position="35"/>
        <end position="112"/>
    </location>
</feature>
<evidence type="ECO:0000313" key="2">
    <source>
        <dbReference type="EMBL" id="TQE93001.1"/>
    </source>
</evidence>